<accession>A0ABW9WLM2</accession>
<dbReference type="SMART" id="SM00155">
    <property type="entry name" value="PLDc"/>
    <property type="match status" value="2"/>
</dbReference>
<evidence type="ECO:0000259" key="5">
    <source>
        <dbReference type="PROSITE" id="PS50035"/>
    </source>
</evidence>
<sequence>MNSPLPLEQKLSIYNETVSRDTGQYFCNIRPFSMPHTGNKVSLLSCGKVVLENIHDALMGANHFIWIADWQMAFDVELKDRDGPGSKKQLHKVIEHIIKSKPVQVRILLFGSVHDTIPGTYDGLVARKLNSLNKKGYPGSVRVELESPTTSQIDSIDYSHHQKFVVVDGSTGFIGGIDLSYGRWETPEFDVVTDPARFLINDMYNPCMTRLRPKSESDKKVILEHDCAQPYGDALIEEGCQPRMPWQDVHIKIEGPSVLDIHRNFVRRWNAMKTRGLKFGMSLADPALELLDKQWLDKVRAWSVLKAQQVKTGGAAQVQIVRSVSKGHLFWEGVKPDDLLLYSDARLRETWEQCLPAWREHHQDNILNAMVNCIRGADNYVYIETQFFISSFGTWGSKVMASKAGTRIGARVDSAQVGNENNGIKNTIVDALSERIIEHINAKTPFHVYLVVPVHPEGDLNMGATWKQHWLALVTIKHGKNSLINRIRRALEEKKRNPDEWVQYLTVMNMRSHGATVQYARDPQSLDEDFSHEIGRFVVTEQIYIHSKLLIVDDAVAIVGSANINDRSLTGNGDTEIAAVVVDTEDVELRDLGSPTMMVQTRKFARELRRQLWQKHFGFMIESTGEDKSAYFRSTRRATRAGAKVPASLEYPPRLRTTDQRMLSVGKMSWKDVLDKPCSPEVVLAIQTIAAHNAKIYEQVFQHTPRNSLKTFDASTRFYTLPYAPMYEKSPDMPDNVIAAHPPAMQKMTAQEKADFIKRRDAYYQEREDDAGKNVKFHGVVPPALQAQFMTTQLLPHQKEALSEKTYGRLQQLYAGGKVHDVTKAISYLRDNVVGFFVAMPMDWGMETVIDGDPTKHTTVDIASNYDPSSNKQRDQV</sequence>
<organism evidence="6 7">
    <name type="scientific">Duganella margarita</name>
    <dbReference type="NCBI Taxonomy" id="2692170"/>
    <lineage>
        <taxon>Bacteria</taxon>
        <taxon>Pseudomonadati</taxon>
        <taxon>Pseudomonadota</taxon>
        <taxon>Betaproteobacteria</taxon>
        <taxon>Burkholderiales</taxon>
        <taxon>Oxalobacteraceae</taxon>
        <taxon>Telluria group</taxon>
        <taxon>Duganella</taxon>
    </lineage>
</organism>
<comment type="catalytic activity">
    <reaction evidence="1">
        <text>a 1,2-diacyl-sn-glycero-3-phosphocholine + H2O = a 1,2-diacyl-sn-glycero-3-phosphate + choline + H(+)</text>
        <dbReference type="Rhea" id="RHEA:14445"/>
        <dbReference type="ChEBI" id="CHEBI:15354"/>
        <dbReference type="ChEBI" id="CHEBI:15377"/>
        <dbReference type="ChEBI" id="CHEBI:15378"/>
        <dbReference type="ChEBI" id="CHEBI:57643"/>
        <dbReference type="ChEBI" id="CHEBI:58608"/>
        <dbReference type="EC" id="3.1.4.4"/>
    </reaction>
</comment>
<comment type="caution">
    <text evidence="6">The sequence shown here is derived from an EMBL/GenBank/DDBJ whole genome shotgun (WGS) entry which is preliminary data.</text>
</comment>
<evidence type="ECO:0000256" key="2">
    <source>
        <dbReference type="ARBA" id="ARBA00022737"/>
    </source>
</evidence>
<gene>
    <name evidence="6" type="ORF">GTP55_18000</name>
</gene>
<protein>
    <recommendedName>
        <fullName evidence="5">PLD phosphodiesterase domain-containing protein</fullName>
    </recommendedName>
</protein>
<feature type="domain" description="PLD phosphodiesterase" evidence="5">
    <location>
        <begin position="156"/>
        <end position="183"/>
    </location>
</feature>
<dbReference type="PANTHER" id="PTHR18896">
    <property type="entry name" value="PHOSPHOLIPASE D"/>
    <property type="match status" value="1"/>
</dbReference>
<dbReference type="Gene3D" id="3.30.870.10">
    <property type="entry name" value="Endonuclease Chain A"/>
    <property type="match status" value="2"/>
</dbReference>
<feature type="domain" description="PLD phosphodiesterase" evidence="5">
    <location>
        <begin position="541"/>
        <end position="568"/>
    </location>
</feature>
<dbReference type="Proteomes" id="UP000466332">
    <property type="component" value="Unassembled WGS sequence"/>
</dbReference>
<dbReference type="PANTHER" id="PTHR18896:SF76">
    <property type="entry name" value="PHOSPHOLIPASE"/>
    <property type="match status" value="1"/>
</dbReference>
<dbReference type="RefSeq" id="WP_161046226.1">
    <property type="nucleotide sequence ID" value="NZ_WWCS01000011.1"/>
</dbReference>
<dbReference type="Pfam" id="PF00614">
    <property type="entry name" value="PLDc"/>
    <property type="match status" value="2"/>
</dbReference>
<dbReference type="InterPro" id="IPR001736">
    <property type="entry name" value="PLipase_D/transphosphatidylase"/>
</dbReference>
<evidence type="ECO:0000256" key="1">
    <source>
        <dbReference type="ARBA" id="ARBA00000798"/>
    </source>
</evidence>
<evidence type="ECO:0000256" key="3">
    <source>
        <dbReference type="ARBA" id="ARBA00022801"/>
    </source>
</evidence>
<evidence type="ECO:0000313" key="6">
    <source>
        <dbReference type="EMBL" id="MYN41260.1"/>
    </source>
</evidence>
<dbReference type="CDD" id="cd09141">
    <property type="entry name" value="PLDc_vPLD1_2_yPLD_like_2"/>
    <property type="match status" value="1"/>
</dbReference>
<dbReference type="PROSITE" id="PS50035">
    <property type="entry name" value="PLD"/>
    <property type="match status" value="2"/>
</dbReference>
<name>A0ABW9WLM2_9BURK</name>
<dbReference type="EMBL" id="WWCS01000011">
    <property type="protein sequence ID" value="MYN41260.1"/>
    <property type="molecule type" value="Genomic_DNA"/>
</dbReference>
<keyword evidence="7" id="KW-1185">Reference proteome</keyword>
<keyword evidence="4" id="KW-0443">Lipid metabolism</keyword>
<evidence type="ECO:0000256" key="4">
    <source>
        <dbReference type="ARBA" id="ARBA00023098"/>
    </source>
</evidence>
<reference evidence="6 7" key="1">
    <citation type="submission" date="2019-12" db="EMBL/GenBank/DDBJ databases">
        <title>Novel species isolated from a subtropical stream in China.</title>
        <authorList>
            <person name="Lu H."/>
        </authorList>
    </citation>
    <scope>NUCLEOTIDE SEQUENCE [LARGE SCALE GENOMIC DNA]</scope>
    <source>
        <strain evidence="6 7">FT109W</strain>
    </source>
</reference>
<keyword evidence="2" id="KW-0677">Repeat</keyword>
<keyword evidence="3" id="KW-0378">Hydrolase</keyword>
<proteinExistence type="predicted"/>
<dbReference type="SUPFAM" id="SSF56024">
    <property type="entry name" value="Phospholipase D/nuclease"/>
    <property type="match status" value="2"/>
</dbReference>
<dbReference type="InterPro" id="IPR015679">
    <property type="entry name" value="PLipase_D_fam"/>
</dbReference>
<evidence type="ECO:0000313" key="7">
    <source>
        <dbReference type="Proteomes" id="UP000466332"/>
    </source>
</evidence>